<organism evidence="1 2">
    <name type="scientific">Paramecium octaurelia</name>
    <dbReference type="NCBI Taxonomy" id="43137"/>
    <lineage>
        <taxon>Eukaryota</taxon>
        <taxon>Sar</taxon>
        <taxon>Alveolata</taxon>
        <taxon>Ciliophora</taxon>
        <taxon>Intramacronucleata</taxon>
        <taxon>Oligohymenophorea</taxon>
        <taxon>Peniculida</taxon>
        <taxon>Parameciidae</taxon>
        <taxon>Paramecium</taxon>
    </lineage>
</organism>
<proteinExistence type="predicted"/>
<evidence type="ECO:0000313" key="2">
    <source>
        <dbReference type="Proteomes" id="UP000683925"/>
    </source>
</evidence>
<dbReference type="EMBL" id="CAJJDP010000022">
    <property type="protein sequence ID" value="CAD8149186.1"/>
    <property type="molecule type" value="Genomic_DNA"/>
</dbReference>
<gene>
    <name evidence="1" type="ORF">POCTA_138.1.T0220083</name>
</gene>
<sequence length="73" mass="8685">MKVQESNVKWSQKTNLRGPSKIQYQSYFQVVKRQIKCRDGSIFKFFLNCDWQQYVRSSKECIAQSLSLQIQCT</sequence>
<comment type="caution">
    <text evidence="1">The sequence shown here is derived from an EMBL/GenBank/DDBJ whole genome shotgun (WGS) entry which is preliminary data.</text>
</comment>
<dbReference type="AlphaFoldDB" id="A0A8S1TD36"/>
<reference evidence="1" key="1">
    <citation type="submission" date="2021-01" db="EMBL/GenBank/DDBJ databases">
        <authorList>
            <consortium name="Genoscope - CEA"/>
            <person name="William W."/>
        </authorList>
    </citation>
    <scope>NUCLEOTIDE SEQUENCE</scope>
</reference>
<dbReference type="Proteomes" id="UP000683925">
    <property type="component" value="Unassembled WGS sequence"/>
</dbReference>
<accession>A0A8S1TD36</accession>
<keyword evidence="2" id="KW-1185">Reference proteome</keyword>
<evidence type="ECO:0000313" key="1">
    <source>
        <dbReference type="EMBL" id="CAD8149186.1"/>
    </source>
</evidence>
<name>A0A8S1TD36_PAROT</name>
<protein>
    <submittedName>
        <fullName evidence="1">Uncharacterized protein</fullName>
    </submittedName>
</protein>